<dbReference type="RefSeq" id="WP_279858267.1">
    <property type="nucleotide sequence ID" value="NZ_JARVUX010000012.1"/>
</dbReference>
<dbReference type="AlphaFoldDB" id="A0AAP4EG81"/>
<accession>A0AAP4EG81</accession>
<protein>
    <submittedName>
        <fullName evidence="1">Uncharacterized protein</fullName>
    </submittedName>
</protein>
<reference evidence="1" key="1">
    <citation type="submission" date="2023-04" db="EMBL/GenBank/DDBJ databases">
        <title>Epidemiological investigation of Clostridium perfringens isolated from cattle.</title>
        <authorList>
            <person name="Tian R."/>
        </authorList>
    </citation>
    <scope>NUCLEOTIDE SEQUENCE</scope>
    <source>
        <strain evidence="1">ZWCP172</strain>
    </source>
</reference>
<organism evidence="1 2">
    <name type="scientific">Clostridium perfringens</name>
    <dbReference type="NCBI Taxonomy" id="1502"/>
    <lineage>
        <taxon>Bacteria</taxon>
        <taxon>Bacillati</taxon>
        <taxon>Bacillota</taxon>
        <taxon>Clostridia</taxon>
        <taxon>Eubacteriales</taxon>
        <taxon>Clostridiaceae</taxon>
        <taxon>Clostridium</taxon>
    </lineage>
</organism>
<sequence>MINYNKERYEYLKSRGICVTCGSEKVESKRVRCLECLYKANESSIKSREKNIEKVRKKERERRKQKYREMRADGICSCGKKAIKGKSYCVECKIKAKRRYQEKTKEVVRREDFVYLNLCRICGSKELVKNKKLCKRCYENALKGLEIANQKRSIEKHIWRKINTVDLEKNRMRCV</sequence>
<evidence type="ECO:0000313" key="1">
    <source>
        <dbReference type="EMBL" id="MDH2337308.1"/>
    </source>
</evidence>
<dbReference type="EMBL" id="JARVUX010000012">
    <property type="protein sequence ID" value="MDH2337308.1"/>
    <property type="molecule type" value="Genomic_DNA"/>
</dbReference>
<evidence type="ECO:0000313" key="2">
    <source>
        <dbReference type="Proteomes" id="UP001222958"/>
    </source>
</evidence>
<gene>
    <name evidence="1" type="ORF">QDQ28_14105</name>
</gene>
<name>A0AAP4EG81_CLOPF</name>
<dbReference type="Proteomes" id="UP001222958">
    <property type="component" value="Unassembled WGS sequence"/>
</dbReference>
<comment type="caution">
    <text evidence="1">The sequence shown here is derived from an EMBL/GenBank/DDBJ whole genome shotgun (WGS) entry which is preliminary data.</text>
</comment>
<proteinExistence type="predicted"/>